<gene>
    <name evidence="1" type="ORF">KC19_9G009700</name>
</gene>
<evidence type="ECO:0000313" key="2">
    <source>
        <dbReference type="Proteomes" id="UP000822688"/>
    </source>
</evidence>
<keyword evidence="2" id="KW-1185">Reference proteome</keyword>
<reference evidence="1" key="1">
    <citation type="submission" date="2020-06" db="EMBL/GenBank/DDBJ databases">
        <title>WGS assembly of Ceratodon purpureus strain R40.</title>
        <authorList>
            <person name="Carey S.B."/>
            <person name="Jenkins J."/>
            <person name="Shu S."/>
            <person name="Lovell J.T."/>
            <person name="Sreedasyam A."/>
            <person name="Maumus F."/>
            <person name="Tiley G.P."/>
            <person name="Fernandez-Pozo N."/>
            <person name="Barry K."/>
            <person name="Chen C."/>
            <person name="Wang M."/>
            <person name="Lipzen A."/>
            <person name="Daum C."/>
            <person name="Saski C.A."/>
            <person name="Payton A.C."/>
            <person name="Mcbreen J.C."/>
            <person name="Conrad R.E."/>
            <person name="Kollar L.M."/>
            <person name="Olsson S."/>
            <person name="Huttunen S."/>
            <person name="Landis J.B."/>
            <person name="Wickett N.J."/>
            <person name="Johnson M.G."/>
            <person name="Rensing S.A."/>
            <person name="Grimwood J."/>
            <person name="Schmutz J."/>
            <person name="Mcdaniel S.F."/>
        </authorList>
    </citation>
    <scope>NUCLEOTIDE SEQUENCE</scope>
    <source>
        <strain evidence="1">R40</strain>
    </source>
</reference>
<comment type="caution">
    <text evidence="1">The sequence shown here is derived from an EMBL/GenBank/DDBJ whole genome shotgun (WGS) entry which is preliminary data.</text>
</comment>
<name>A0A8T0GMG9_CERPU</name>
<organism evidence="1 2">
    <name type="scientific">Ceratodon purpureus</name>
    <name type="common">Fire moss</name>
    <name type="synonym">Dicranum purpureum</name>
    <dbReference type="NCBI Taxonomy" id="3225"/>
    <lineage>
        <taxon>Eukaryota</taxon>
        <taxon>Viridiplantae</taxon>
        <taxon>Streptophyta</taxon>
        <taxon>Embryophyta</taxon>
        <taxon>Bryophyta</taxon>
        <taxon>Bryophytina</taxon>
        <taxon>Bryopsida</taxon>
        <taxon>Dicranidae</taxon>
        <taxon>Pseudoditrichales</taxon>
        <taxon>Ditrichaceae</taxon>
        <taxon>Ceratodon</taxon>
    </lineage>
</organism>
<evidence type="ECO:0000313" key="1">
    <source>
        <dbReference type="EMBL" id="KAG0560746.1"/>
    </source>
</evidence>
<accession>A0A8T0GMG9</accession>
<dbReference type="EMBL" id="CM026430">
    <property type="protein sequence ID" value="KAG0560746.1"/>
    <property type="molecule type" value="Genomic_DNA"/>
</dbReference>
<proteinExistence type="predicted"/>
<protein>
    <submittedName>
        <fullName evidence="1">Uncharacterized protein</fullName>
    </submittedName>
</protein>
<sequence length="66" mass="7378">MVGEWRSRAEDMDRGVFTTSCRVSCSMLSKIGFLAVVVSTLGQRGVPWYSALAPKHMDSRNVKEEI</sequence>
<dbReference type="Proteomes" id="UP000822688">
    <property type="component" value="Chromosome 9"/>
</dbReference>
<dbReference type="AlphaFoldDB" id="A0A8T0GMG9"/>